<name>A0A4R7YYK0_9FIRM</name>
<keyword evidence="1" id="KW-0472">Membrane</keyword>
<comment type="caution">
    <text evidence="2">The sequence shown here is derived from an EMBL/GenBank/DDBJ whole genome shotgun (WGS) entry which is preliminary data.</text>
</comment>
<reference evidence="2 3" key="1">
    <citation type="submission" date="2019-03" db="EMBL/GenBank/DDBJ databases">
        <title>Subsurface microbial communities from deep shales in Ohio and West Virginia, USA.</title>
        <authorList>
            <person name="Wrighton K."/>
        </authorList>
    </citation>
    <scope>NUCLEOTIDE SEQUENCE [LARGE SCALE GENOMIC DNA]</scope>
    <source>
        <strain evidence="2 3">MSL9.2</strain>
    </source>
</reference>
<keyword evidence="1" id="KW-0812">Transmembrane</keyword>
<dbReference type="Pfam" id="PF07963">
    <property type="entry name" value="N_methyl"/>
    <property type="match status" value="1"/>
</dbReference>
<accession>A0A4R7YYK0</accession>
<proteinExistence type="predicted"/>
<keyword evidence="1" id="KW-1133">Transmembrane helix</keyword>
<feature type="transmembrane region" description="Helical" evidence="1">
    <location>
        <begin position="15"/>
        <end position="37"/>
    </location>
</feature>
<dbReference type="InterPro" id="IPR012902">
    <property type="entry name" value="N_methyl_site"/>
</dbReference>
<organism evidence="2 3">
    <name type="scientific">Halanaerobium saccharolyticum</name>
    <dbReference type="NCBI Taxonomy" id="43595"/>
    <lineage>
        <taxon>Bacteria</taxon>
        <taxon>Bacillati</taxon>
        <taxon>Bacillota</taxon>
        <taxon>Clostridia</taxon>
        <taxon>Halanaerobiales</taxon>
        <taxon>Halanaerobiaceae</taxon>
        <taxon>Halanaerobium</taxon>
    </lineage>
</organism>
<dbReference type="Proteomes" id="UP000294697">
    <property type="component" value="Unassembled WGS sequence"/>
</dbReference>
<dbReference type="EMBL" id="SODA01000021">
    <property type="protein sequence ID" value="TDW01349.1"/>
    <property type="molecule type" value="Genomic_DNA"/>
</dbReference>
<dbReference type="OrthoDB" id="9933187at2"/>
<gene>
    <name evidence="2" type="ORF">C8C77_12148</name>
</gene>
<sequence length="165" mass="18373">MKILKNNQGFTLVEVILAFTIIILLITTFAGAVLVGLRSERTTRNIDLASSMSASIFDYLANSKNLKNIINSGGVDLSSGSYSNDIRGFIEGDLDTVSPSVIKDQLSDIFDDYLDNNRFNYLEKSEIEISDSEIIDDLYNIKLTIFWAEEEGEGTYEIETMMGAD</sequence>
<evidence type="ECO:0000313" key="3">
    <source>
        <dbReference type="Proteomes" id="UP000294697"/>
    </source>
</evidence>
<protein>
    <submittedName>
        <fullName evidence="2">Type II secretory pathway pseudopilin PulG</fullName>
    </submittedName>
</protein>
<dbReference type="RefSeq" id="WP_111572854.1">
    <property type="nucleotide sequence ID" value="NZ_QLME01000020.1"/>
</dbReference>
<evidence type="ECO:0000256" key="1">
    <source>
        <dbReference type="SAM" id="Phobius"/>
    </source>
</evidence>
<dbReference type="AlphaFoldDB" id="A0A4R7YYK0"/>
<evidence type="ECO:0000313" key="2">
    <source>
        <dbReference type="EMBL" id="TDW01349.1"/>
    </source>
</evidence>